<accession>A0ABR4CL05</accession>
<evidence type="ECO:0000256" key="4">
    <source>
        <dbReference type="ARBA" id="ARBA00023163"/>
    </source>
</evidence>
<evidence type="ECO:0000313" key="9">
    <source>
        <dbReference type="Proteomes" id="UP001595075"/>
    </source>
</evidence>
<dbReference type="InterPro" id="IPR051089">
    <property type="entry name" value="prtT"/>
</dbReference>
<dbReference type="CDD" id="cd00067">
    <property type="entry name" value="GAL4"/>
    <property type="match status" value="1"/>
</dbReference>
<protein>
    <recommendedName>
        <fullName evidence="7">Zn(2)-C6 fungal-type domain-containing protein</fullName>
    </recommendedName>
</protein>
<dbReference type="CDD" id="cd12148">
    <property type="entry name" value="fungal_TF_MHR"/>
    <property type="match status" value="1"/>
</dbReference>
<comment type="caution">
    <text evidence="8">The sequence shown here is derived from an EMBL/GenBank/DDBJ whole genome shotgun (WGS) entry which is preliminary data.</text>
</comment>
<dbReference type="PANTHER" id="PTHR31845:SF17">
    <property type="entry name" value="ZN(II)2CYS6 TRANSCRIPTION FACTOR (EUROFUNG)"/>
    <property type="match status" value="1"/>
</dbReference>
<name>A0ABR4CL05_9HELO</name>
<evidence type="ECO:0000256" key="3">
    <source>
        <dbReference type="ARBA" id="ARBA00023125"/>
    </source>
</evidence>
<keyword evidence="5" id="KW-0539">Nucleus</keyword>
<keyword evidence="3" id="KW-0238">DNA-binding</keyword>
<comment type="subcellular location">
    <subcellularLocation>
        <location evidence="1">Nucleus</location>
    </subcellularLocation>
</comment>
<keyword evidence="2" id="KW-0805">Transcription regulation</keyword>
<dbReference type="InterPro" id="IPR001138">
    <property type="entry name" value="Zn2Cys6_DnaBD"/>
</dbReference>
<dbReference type="PROSITE" id="PS50048">
    <property type="entry name" value="ZN2_CY6_FUNGAL_2"/>
    <property type="match status" value="1"/>
</dbReference>
<evidence type="ECO:0000256" key="1">
    <source>
        <dbReference type="ARBA" id="ARBA00004123"/>
    </source>
</evidence>
<proteinExistence type="predicted"/>
<feature type="region of interest" description="Disordered" evidence="6">
    <location>
        <begin position="68"/>
        <end position="89"/>
    </location>
</feature>
<dbReference type="Gene3D" id="4.10.240.10">
    <property type="entry name" value="Zn(2)-C6 fungal-type DNA-binding domain"/>
    <property type="match status" value="1"/>
</dbReference>
<feature type="non-terminal residue" evidence="8">
    <location>
        <position position="668"/>
    </location>
</feature>
<dbReference type="SUPFAM" id="SSF57701">
    <property type="entry name" value="Zn2/Cys6 DNA-binding domain"/>
    <property type="match status" value="1"/>
</dbReference>
<feature type="domain" description="Zn(2)-C6 fungal-type" evidence="7">
    <location>
        <begin position="36"/>
        <end position="65"/>
    </location>
</feature>
<organism evidence="8 9">
    <name type="scientific">Oculimacula yallundae</name>
    <dbReference type="NCBI Taxonomy" id="86028"/>
    <lineage>
        <taxon>Eukaryota</taxon>
        <taxon>Fungi</taxon>
        <taxon>Dikarya</taxon>
        <taxon>Ascomycota</taxon>
        <taxon>Pezizomycotina</taxon>
        <taxon>Leotiomycetes</taxon>
        <taxon>Helotiales</taxon>
        <taxon>Ploettnerulaceae</taxon>
        <taxon>Oculimacula</taxon>
    </lineage>
</organism>
<evidence type="ECO:0000256" key="6">
    <source>
        <dbReference type="SAM" id="MobiDB-lite"/>
    </source>
</evidence>
<evidence type="ECO:0000256" key="2">
    <source>
        <dbReference type="ARBA" id="ARBA00023015"/>
    </source>
</evidence>
<sequence>MTDSYPSGMQLRDSIATGSAAKDDFSSIRNHHGVKACVSCRQMKMKCEGWENPPCTRCAKVGRECIPQTSTRTKGSSGSHQSDVNDGNINQTRARHSAGAAIDRPKSSSLNYILDPVPRTLGAVAPEESVIPSIYSTPPVNAVLDHGGKSSSPSSNLEPLVFRKRKRQPIYSPSNGISSPAGSCMIMDRNLLSRSDMKEMIQLFVQRHLPYISIFGPKDFDDPDFLIEHDLQFVYCICFVTAKYLPGGKEMRSRLLPEVTKIPRGVLSMESGGRQDDELSALKCLGVLFLYADLTPPSRSSDLSSNTEVSFWYLKFVIEMYGNRVGLHRSVQDLRAELRSNPEGITDSKAFQKYVCWLAMFSASHHTSIVSGTPPSIHIDSSIRAAPQLMQKIGQMSECNRNLFGQIDLNLIWEKASAQHPRLGEWWAPPDADEVVDENSVEAVLQNTDREIDAWYEKWSNCIQTSEQGSFLDFNARFTRFCITSYTIKFLRNSSHSLTPSQKDQIRRCVACANHVLKWPLSRSPIQKDRLRFVDDTACVMNSFCCLFIISVCQAYAPLIPDIFDVLDNVIETAQLMVELQVGFDDSNMMHVQGSAIAKRAESMRAALDGSRVVESVDQAVVASPLAPDESGLPENQALFEGLDLMLGEDGFFGMEPIWDFPLLFPSV</sequence>
<keyword evidence="9" id="KW-1185">Reference proteome</keyword>
<keyword evidence="4" id="KW-0804">Transcription</keyword>
<dbReference type="EMBL" id="JAZHXI010000006">
    <property type="protein sequence ID" value="KAL2070631.1"/>
    <property type="molecule type" value="Genomic_DNA"/>
</dbReference>
<gene>
    <name evidence="8" type="ORF">VTL71DRAFT_13657</name>
</gene>
<dbReference type="Pfam" id="PF00172">
    <property type="entry name" value="Zn_clus"/>
    <property type="match status" value="1"/>
</dbReference>
<reference evidence="8 9" key="1">
    <citation type="journal article" date="2024" name="Commun. Biol.">
        <title>Comparative genomic analysis of thermophilic fungi reveals convergent evolutionary adaptations and gene losses.</title>
        <authorList>
            <person name="Steindorff A.S."/>
            <person name="Aguilar-Pontes M.V."/>
            <person name="Robinson A.J."/>
            <person name="Andreopoulos B."/>
            <person name="LaButti K."/>
            <person name="Kuo A."/>
            <person name="Mondo S."/>
            <person name="Riley R."/>
            <person name="Otillar R."/>
            <person name="Haridas S."/>
            <person name="Lipzen A."/>
            <person name="Grimwood J."/>
            <person name="Schmutz J."/>
            <person name="Clum A."/>
            <person name="Reid I.D."/>
            <person name="Moisan M.C."/>
            <person name="Butler G."/>
            <person name="Nguyen T.T.M."/>
            <person name="Dewar K."/>
            <person name="Conant G."/>
            <person name="Drula E."/>
            <person name="Henrissat B."/>
            <person name="Hansel C."/>
            <person name="Singer S."/>
            <person name="Hutchinson M.I."/>
            <person name="de Vries R.P."/>
            <person name="Natvig D.O."/>
            <person name="Powell A.J."/>
            <person name="Tsang A."/>
            <person name="Grigoriev I.V."/>
        </authorList>
    </citation>
    <scope>NUCLEOTIDE SEQUENCE [LARGE SCALE GENOMIC DNA]</scope>
    <source>
        <strain evidence="8 9">CBS 494.80</strain>
    </source>
</reference>
<evidence type="ECO:0000259" key="7">
    <source>
        <dbReference type="PROSITE" id="PS50048"/>
    </source>
</evidence>
<dbReference type="SMART" id="SM00066">
    <property type="entry name" value="GAL4"/>
    <property type="match status" value="1"/>
</dbReference>
<dbReference type="Proteomes" id="UP001595075">
    <property type="component" value="Unassembled WGS sequence"/>
</dbReference>
<dbReference type="PROSITE" id="PS00463">
    <property type="entry name" value="ZN2_CY6_FUNGAL_1"/>
    <property type="match status" value="1"/>
</dbReference>
<dbReference type="PANTHER" id="PTHR31845">
    <property type="entry name" value="FINGER DOMAIN PROTEIN, PUTATIVE-RELATED"/>
    <property type="match status" value="1"/>
</dbReference>
<dbReference type="InterPro" id="IPR036864">
    <property type="entry name" value="Zn2-C6_fun-type_DNA-bd_sf"/>
</dbReference>
<evidence type="ECO:0000256" key="5">
    <source>
        <dbReference type="ARBA" id="ARBA00023242"/>
    </source>
</evidence>
<evidence type="ECO:0000313" key="8">
    <source>
        <dbReference type="EMBL" id="KAL2070631.1"/>
    </source>
</evidence>